<reference evidence="3" key="2">
    <citation type="submission" date="2021-09" db="EMBL/GenBank/DDBJ databases">
        <authorList>
            <person name="Gilroy R."/>
        </authorList>
    </citation>
    <scope>NUCLEOTIDE SEQUENCE</scope>
    <source>
        <strain evidence="3">7318</strain>
    </source>
</reference>
<dbReference type="GO" id="GO:0006355">
    <property type="term" value="P:regulation of DNA-templated transcription"/>
    <property type="evidence" value="ECO:0007669"/>
    <property type="project" value="InterPro"/>
</dbReference>
<dbReference type="InterPro" id="IPR026262">
    <property type="entry name" value="DinJ"/>
</dbReference>
<accession>A0A921HME4</accession>
<sequence>MATTSMNIRIDSDLKKNMEAIFSELGLTTSAAFTIFAKAVVRNEGIPFELTLRPNVETLQAMDDALYGRNLSKAYDNIKDLRAALDAED</sequence>
<dbReference type="InterPro" id="IPR007337">
    <property type="entry name" value="RelB/DinJ"/>
</dbReference>
<dbReference type="Pfam" id="PF04221">
    <property type="entry name" value="RelB"/>
    <property type="match status" value="1"/>
</dbReference>
<keyword evidence="2" id="KW-1277">Toxin-antitoxin system</keyword>
<gene>
    <name evidence="3" type="ORF">K8V65_01285</name>
</gene>
<reference evidence="3" key="1">
    <citation type="journal article" date="2021" name="PeerJ">
        <title>Extensive microbial diversity within the chicken gut microbiome revealed by metagenomics and culture.</title>
        <authorList>
            <person name="Gilroy R."/>
            <person name="Ravi A."/>
            <person name="Getino M."/>
            <person name="Pursley I."/>
            <person name="Horton D.L."/>
            <person name="Alikhan N.F."/>
            <person name="Baker D."/>
            <person name="Gharbi K."/>
            <person name="Hall N."/>
            <person name="Watson M."/>
            <person name="Adriaenssens E.M."/>
            <person name="Foster-Nyarko E."/>
            <person name="Jarju S."/>
            <person name="Secka A."/>
            <person name="Antonio M."/>
            <person name="Oren A."/>
            <person name="Chaudhuri R.R."/>
            <person name="La Ragione R."/>
            <person name="Hildebrand F."/>
            <person name="Pallen M.J."/>
        </authorList>
    </citation>
    <scope>NUCLEOTIDE SEQUENCE</scope>
    <source>
        <strain evidence="3">7318</strain>
    </source>
</reference>
<dbReference type="PANTHER" id="PTHR38781:SF1">
    <property type="entry name" value="ANTITOXIN DINJ-RELATED"/>
    <property type="match status" value="1"/>
</dbReference>
<evidence type="ECO:0000256" key="1">
    <source>
        <dbReference type="ARBA" id="ARBA00010562"/>
    </source>
</evidence>
<dbReference type="InterPro" id="IPR013321">
    <property type="entry name" value="Arc_rbn_hlx_hlx"/>
</dbReference>
<proteinExistence type="inferred from homology"/>
<evidence type="ECO:0000256" key="2">
    <source>
        <dbReference type="ARBA" id="ARBA00022649"/>
    </source>
</evidence>
<comment type="caution">
    <text evidence="3">The sequence shown here is derived from an EMBL/GenBank/DDBJ whole genome shotgun (WGS) entry which is preliminary data.</text>
</comment>
<dbReference type="EMBL" id="DYVR01000036">
    <property type="protein sequence ID" value="HJF84287.1"/>
    <property type="molecule type" value="Genomic_DNA"/>
</dbReference>
<dbReference type="GO" id="GO:0044010">
    <property type="term" value="P:single-species biofilm formation"/>
    <property type="evidence" value="ECO:0007669"/>
    <property type="project" value="InterPro"/>
</dbReference>
<dbReference type="GO" id="GO:0006351">
    <property type="term" value="P:DNA-templated transcription"/>
    <property type="evidence" value="ECO:0007669"/>
    <property type="project" value="TreeGrafter"/>
</dbReference>
<organism evidence="3 4">
    <name type="scientific">Megamonas hypermegale</name>
    <dbReference type="NCBI Taxonomy" id="158847"/>
    <lineage>
        <taxon>Bacteria</taxon>
        <taxon>Bacillati</taxon>
        <taxon>Bacillota</taxon>
        <taxon>Negativicutes</taxon>
        <taxon>Selenomonadales</taxon>
        <taxon>Selenomonadaceae</taxon>
        <taxon>Megamonas</taxon>
    </lineage>
</organism>
<dbReference type="GO" id="GO:0015643">
    <property type="term" value="F:toxic substance binding"/>
    <property type="evidence" value="ECO:0007669"/>
    <property type="project" value="InterPro"/>
</dbReference>
<evidence type="ECO:0000313" key="4">
    <source>
        <dbReference type="Proteomes" id="UP000780768"/>
    </source>
</evidence>
<dbReference type="PIRSF" id="PIRSF003108">
    <property type="entry name" value="DinJ"/>
    <property type="match status" value="1"/>
</dbReference>
<evidence type="ECO:0000313" key="3">
    <source>
        <dbReference type="EMBL" id="HJF84287.1"/>
    </source>
</evidence>
<comment type="similarity">
    <text evidence="1">Belongs to the RelB/DinJ antitoxin family.</text>
</comment>
<dbReference type="Proteomes" id="UP000780768">
    <property type="component" value="Unassembled WGS sequence"/>
</dbReference>
<protein>
    <submittedName>
        <fullName evidence="3">Type II toxin-antitoxin system RelB/DinJ family antitoxin</fullName>
    </submittedName>
</protein>
<name>A0A921HME4_9FIRM</name>
<dbReference type="AlphaFoldDB" id="A0A921HME4"/>
<dbReference type="Gene3D" id="1.10.1220.10">
    <property type="entry name" value="Met repressor-like"/>
    <property type="match status" value="1"/>
</dbReference>
<dbReference type="PANTHER" id="PTHR38781">
    <property type="entry name" value="ANTITOXIN DINJ-RELATED"/>
    <property type="match status" value="1"/>
</dbReference>
<dbReference type="NCBIfam" id="TIGR02384">
    <property type="entry name" value="RelB_DinJ"/>
    <property type="match status" value="1"/>
</dbReference>
<dbReference type="GO" id="GO:0000987">
    <property type="term" value="F:cis-regulatory region sequence-specific DNA binding"/>
    <property type="evidence" value="ECO:0007669"/>
    <property type="project" value="InterPro"/>
</dbReference>